<proteinExistence type="predicted"/>
<sequence>MPVERFDPLGSAIAGAPPALDSPTATAAAIAAATYRRNDVDVALITFPCRGLIAKNLIETVSLPAHPAPISPCARDESDPLPVVRRAVALIPLAGAAAARRTAALIGGRRRQIIAEYLGNPPAPTPARIRVTSCFDIRHRCPQNSVMSAIT</sequence>
<reference evidence="2" key="1">
    <citation type="journal article" date="2019" name="Int. J. Syst. Evol. Microbiol.">
        <title>The Global Catalogue of Microorganisms (GCM) 10K type strain sequencing project: providing services to taxonomists for standard genome sequencing and annotation.</title>
        <authorList>
            <consortium name="The Broad Institute Genomics Platform"/>
            <consortium name="The Broad Institute Genome Sequencing Center for Infectious Disease"/>
            <person name="Wu L."/>
            <person name="Ma J."/>
        </authorList>
    </citation>
    <scope>NUCLEOTIDE SEQUENCE [LARGE SCALE GENOMIC DNA]</scope>
    <source>
        <strain evidence="2">JCM 14234</strain>
    </source>
</reference>
<accession>A0ABP6L344</accession>
<name>A0ABP6L344_9ACTN</name>
<protein>
    <submittedName>
        <fullName evidence="1">Uncharacterized protein</fullName>
    </submittedName>
</protein>
<evidence type="ECO:0000313" key="1">
    <source>
        <dbReference type="EMBL" id="GAA3028383.1"/>
    </source>
</evidence>
<dbReference type="Proteomes" id="UP001501035">
    <property type="component" value="Unassembled WGS sequence"/>
</dbReference>
<evidence type="ECO:0000313" key="2">
    <source>
        <dbReference type="Proteomes" id="UP001501035"/>
    </source>
</evidence>
<keyword evidence="2" id="KW-1185">Reference proteome</keyword>
<organism evidence="1 2">
    <name type="scientific">Gordonia defluvii</name>
    <dbReference type="NCBI Taxonomy" id="283718"/>
    <lineage>
        <taxon>Bacteria</taxon>
        <taxon>Bacillati</taxon>
        <taxon>Actinomycetota</taxon>
        <taxon>Actinomycetes</taxon>
        <taxon>Mycobacteriales</taxon>
        <taxon>Gordoniaceae</taxon>
        <taxon>Gordonia</taxon>
    </lineage>
</organism>
<dbReference type="EMBL" id="BAAAVS010000014">
    <property type="protein sequence ID" value="GAA3028383.1"/>
    <property type="molecule type" value="Genomic_DNA"/>
</dbReference>
<gene>
    <name evidence="1" type="ORF">GCM10010528_07640</name>
</gene>
<comment type="caution">
    <text evidence="1">The sequence shown here is derived from an EMBL/GenBank/DDBJ whole genome shotgun (WGS) entry which is preliminary data.</text>
</comment>